<proteinExistence type="predicted"/>
<comment type="caution">
    <text evidence="1">The sequence shown here is derived from an EMBL/GenBank/DDBJ whole genome shotgun (WGS) entry which is preliminary data.</text>
</comment>
<feature type="non-terminal residue" evidence="1">
    <location>
        <position position="1"/>
    </location>
</feature>
<name>A0ABS8VCX3_DATST</name>
<sequence>MLSPPMMNPVAHLEFSSMSQFPPVHKRTMHAQNDMVTNVEQSFKNFDMILKKNIASNKPHVEPILMRPIEMVNGVPMVTWKEEEVSRMNIMDNLQ</sequence>
<organism evidence="1 2">
    <name type="scientific">Datura stramonium</name>
    <name type="common">Jimsonweed</name>
    <name type="synonym">Common thornapple</name>
    <dbReference type="NCBI Taxonomy" id="4076"/>
    <lineage>
        <taxon>Eukaryota</taxon>
        <taxon>Viridiplantae</taxon>
        <taxon>Streptophyta</taxon>
        <taxon>Embryophyta</taxon>
        <taxon>Tracheophyta</taxon>
        <taxon>Spermatophyta</taxon>
        <taxon>Magnoliopsida</taxon>
        <taxon>eudicotyledons</taxon>
        <taxon>Gunneridae</taxon>
        <taxon>Pentapetalae</taxon>
        <taxon>asterids</taxon>
        <taxon>lamiids</taxon>
        <taxon>Solanales</taxon>
        <taxon>Solanaceae</taxon>
        <taxon>Solanoideae</taxon>
        <taxon>Datureae</taxon>
        <taxon>Datura</taxon>
    </lineage>
</organism>
<evidence type="ECO:0000313" key="1">
    <source>
        <dbReference type="EMBL" id="MCD9644554.1"/>
    </source>
</evidence>
<accession>A0ABS8VCX3</accession>
<evidence type="ECO:0000313" key="2">
    <source>
        <dbReference type="Proteomes" id="UP000823775"/>
    </source>
</evidence>
<gene>
    <name evidence="1" type="ORF">HAX54_032836</name>
</gene>
<dbReference type="Proteomes" id="UP000823775">
    <property type="component" value="Unassembled WGS sequence"/>
</dbReference>
<protein>
    <submittedName>
        <fullName evidence="1">Uncharacterized protein</fullName>
    </submittedName>
</protein>
<reference evidence="1 2" key="1">
    <citation type="journal article" date="2021" name="BMC Genomics">
        <title>Datura genome reveals duplications of psychoactive alkaloid biosynthetic genes and high mutation rate following tissue culture.</title>
        <authorList>
            <person name="Rajewski A."/>
            <person name="Carter-House D."/>
            <person name="Stajich J."/>
            <person name="Litt A."/>
        </authorList>
    </citation>
    <scope>NUCLEOTIDE SEQUENCE [LARGE SCALE GENOMIC DNA]</scope>
    <source>
        <strain evidence="1">AR-01</strain>
    </source>
</reference>
<keyword evidence="2" id="KW-1185">Reference proteome</keyword>
<dbReference type="EMBL" id="JACEIK010004193">
    <property type="protein sequence ID" value="MCD9644554.1"/>
    <property type="molecule type" value="Genomic_DNA"/>
</dbReference>